<evidence type="ECO:0000313" key="1">
    <source>
        <dbReference type="EMBL" id="CEF73148.1"/>
    </source>
</evidence>
<reference evidence="1 3" key="4">
    <citation type="journal article" date="2015" name="BMC Genomics">
        <title>The completed genome sequence of the pathogenic ascomycete fungus Fusarium graminearum.</title>
        <authorList>
            <person name="King R."/>
            <person name="Urban M."/>
            <person name="Hammond-Kosack M.C."/>
            <person name="Hassani-Pak K."/>
            <person name="Hammond-Kosack K.E."/>
        </authorList>
    </citation>
    <scope>NUCLEOTIDE SEQUENCE [LARGE SCALE GENOMIC DNA]</scope>
    <source>
        <strain evidence="3">ATCC MYA-4620 / CBS 123657 / FGSC 9075 / NRRL 31084 / PH-1</strain>
        <strain evidence="1">PH-1</strain>
    </source>
</reference>
<keyword evidence="3" id="KW-1185">Reference proteome</keyword>
<dbReference type="InParanoid" id="I1RBY3"/>
<dbReference type="AlphaFoldDB" id="I1RBY3"/>
<reference evidence="2 3" key="1">
    <citation type="journal article" date="2007" name="Science">
        <title>The Fusarium graminearum genome reveals a link between localized polymorphism and pathogen specialization.</title>
        <authorList>
            <person name="Cuomo C.A."/>
            <person name="Gueldener U."/>
            <person name="Xu J.-R."/>
            <person name="Trail F."/>
            <person name="Turgeon B.G."/>
            <person name="Di Pietro A."/>
            <person name="Walton J.D."/>
            <person name="Ma L.-J."/>
            <person name="Baker S.E."/>
            <person name="Rep M."/>
            <person name="Adam G."/>
            <person name="Antoniw J."/>
            <person name="Baldwin T."/>
            <person name="Calvo S.E."/>
            <person name="Chang Y.-L."/>
            <person name="DeCaprio D."/>
            <person name="Gale L.R."/>
            <person name="Gnerre S."/>
            <person name="Goswami R.S."/>
            <person name="Hammond-Kosack K."/>
            <person name="Harris L.J."/>
            <person name="Hilburn K."/>
            <person name="Kennell J.C."/>
            <person name="Kroken S."/>
            <person name="Magnuson J.K."/>
            <person name="Mannhaupt G."/>
            <person name="Mauceli E.W."/>
            <person name="Mewes H.-W."/>
            <person name="Mitterbauer R."/>
            <person name="Muehlbauer G."/>
            <person name="Muensterkoetter M."/>
            <person name="Nelson D."/>
            <person name="O'Donnell K."/>
            <person name="Ouellet T."/>
            <person name="Qi W."/>
            <person name="Quesneville H."/>
            <person name="Roncero M.I.G."/>
            <person name="Seong K.-Y."/>
            <person name="Tetko I.V."/>
            <person name="Urban M."/>
            <person name="Waalwijk C."/>
            <person name="Ward T.J."/>
            <person name="Yao J."/>
            <person name="Birren B.W."/>
            <person name="Kistler H.C."/>
        </authorList>
    </citation>
    <scope>NUCLEOTIDE SEQUENCE [LARGE SCALE GENOMIC DNA]</scope>
    <source>
        <strain evidence="3">ATCC MYA-4620 / CBS 123657 / FGSC 9075 / NRRL 31084 / PH-1</strain>
        <strain evidence="2">PH-1 / ATCC MYA-4620 / FGSC 9075 / NRRL 31084</strain>
    </source>
</reference>
<evidence type="ECO:0000313" key="3">
    <source>
        <dbReference type="Proteomes" id="UP000070720"/>
    </source>
</evidence>
<dbReference type="RefSeq" id="XP_011316839.1">
    <property type="nucleotide sequence ID" value="XM_011318537.1"/>
</dbReference>
<accession>I1RBY3</accession>
<protein>
    <submittedName>
        <fullName evidence="1">Chromosome 1, complete genome</fullName>
    </submittedName>
</protein>
<organism evidence="2">
    <name type="scientific">Gibberella zeae (strain ATCC MYA-4620 / CBS 123657 / FGSC 9075 / NRRL 31084 / PH-1)</name>
    <name type="common">Wheat head blight fungus</name>
    <name type="synonym">Fusarium graminearum</name>
    <dbReference type="NCBI Taxonomy" id="229533"/>
    <lineage>
        <taxon>Eukaryota</taxon>
        <taxon>Fungi</taxon>
        <taxon>Dikarya</taxon>
        <taxon>Ascomycota</taxon>
        <taxon>Pezizomycotina</taxon>
        <taxon>Sordariomycetes</taxon>
        <taxon>Hypocreomycetidae</taxon>
        <taxon>Hypocreales</taxon>
        <taxon>Nectriaceae</taxon>
        <taxon>Fusarium</taxon>
    </lineage>
</organism>
<gene>
    <name evidence="2" type="primary">FG01078.1</name>
    <name evidence="1" type="ORF">FGRAMPH1_01T02693</name>
</gene>
<sequence>MIREAGVEPPFIDSTALIYRDAKGRTARKYLRIGFPTTDTDVILSQQPNISHESFTVNLNIPKLKEGHELKSWQETGARKLADSCNFLLSGLVIGGETGLDKSLMALAANLHQLD</sequence>
<evidence type="ECO:0000313" key="2">
    <source>
        <dbReference type="EnsemblFungi" id="CEF73148"/>
    </source>
</evidence>
<dbReference type="EnsemblFungi" id="CEF73148">
    <property type="protein sequence ID" value="CEF73148"/>
    <property type="gene ID" value="FGRRES_01078"/>
</dbReference>
<dbReference type="Proteomes" id="UP000070720">
    <property type="component" value="Chromosome 1"/>
</dbReference>
<proteinExistence type="predicted"/>
<dbReference type="HOGENOM" id="CLU_2109260_0_0_1"/>
<dbReference type="EMBL" id="HG970332">
    <property type="protein sequence ID" value="CEF73148.1"/>
    <property type="molecule type" value="Genomic_DNA"/>
</dbReference>
<dbReference type="KEGG" id="fgr:FGSG_01078"/>
<name>I1RBY3_GIBZE</name>
<dbReference type="STRING" id="229533.I1RBY3"/>
<reference evidence="2" key="5">
    <citation type="submission" date="2017-01" db="UniProtKB">
        <authorList>
            <consortium name="EnsemblFungi"/>
        </authorList>
    </citation>
    <scope>IDENTIFICATION</scope>
    <source>
        <strain evidence="2">PH-1 / ATCC MYA-4620 / FGSC 9075 / NRRL 31084</strain>
    </source>
</reference>
<reference key="3">
    <citation type="submission" date="2014-02" db="EMBL/GenBank/DDBJ databases">
        <title>A revised Fusarium graminearum genomic reference sequence using whole shotgun re-sequencing.</title>
        <authorList>
            <person name="King R."/>
            <person name="Urban M."/>
            <person name="Hassani-Pak K."/>
            <person name="Hammond-Kosack K."/>
        </authorList>
    </citation>
    <scope>NUCLEOTIDE SEQUENCE</scope>
    <source>
        <strain>PH-1</strain>
    </source>
</reference>
<reference evidence="2 3" key="2">
    <citation type="journal article" date="2010" name="Nature">
        <title>Comparative genomics reveals mobile pathogenicity chromosomes in Fusarium.</title>
        <authorList>
            <person name="Ma L.J."/>
            <person name="van der Does H.C."/>
            <person name="Borkovich K.A."/>
            <person name="Coleman J.J."/>
            <person name="Daboussi M.J."/>
            <person name="Di Pietro A."/>
            <person name="Dufresne M."/>
            <person name="Freitag M."/>
            <person name="Grabherr M."/>
            <person name="Henrissat B."/>
            <person name="Houterman P.M."/>
            <person name="Kang S."/>
            <person name="Shim W.B."/>
            <person name="Woloshuk C."/>
            <person name="Xie X."/>
            <person name="Xu J.R."/>
            <person name="Antoniw J."/>
            <person name="Baker S.E."/>
            <person name="Bluhm B.H."/>
            <person name="Breakspear A."/>
            <person name="Brown D.W."/>
            <person name="Butchko R.A."/>
            <person name="Chapman S."/>
            <person name="Coulson R."/>
            <person name="Coutinho P.M."/>
            <person name="Danchin E.G."/>
            <person name="Diener A."/>
            <person name="Gale L.R."/>
            <person name="Gardiner D.M."/>
            <person name="Goff S."/>
            <person name="Hammond-Kosack K.E."/>
            <person name="Hilburn K."/>
            <person name="Hua-Van A."/>
            <person name="Jonkers W."/>
            <person name="Kazan K."/>
            <person name="Kodira C.D."/>
            <person name="Koehrsen M."/>
            <person name="Kumar L."/>
            <person name="Lee Y.H."/>
            <person name="Li L."/>
            <person name="Manners J.M."/>
            <person name="Miranda-Saavedra D."/>
            <person name="Mukherjee M."/>
            <person name="Park G."/>
            <person name="Park J."/>
            <person name="Park S.Y."/>
            <person name="Proctor R.H."/>
            <person name="Regev A."/>
            <person name="Ruiz-Roldan M.C."/>
            <person name="Sain D."/>
            <person name="Sakthikumar S."/>
            <person name="Sykes S."/>
            <person name="Schwartz D.C."/>
            <person name="Turgeon B.G."/>
            <person name="Wapinski I."/>
            <person name="Yoder O."/>
            <person name="Young S."/>
            <person name="Zeng Q."/>
            <person name="Zhou S."/>
            <person name="Galagan J."/>
            <person name="Cuomo C.A."/>
            <person name="Kistler H.C."/>
            <person name="Rep M."/>
        </authorList>
    </citation>
    <scope>GENOME REANNOTATION</scope>
    <source>
        <strain evidence="3">ATCC MYA-4620 / CBS 123657 / FGSC 9075 / NRRL 31084 / PH-1</strain>
        <strain evidence="2">PH-1 / ATCC MYA-4620 / FGSC 9075 / NRRL 31084</strain>
    </source>
</reference>
<dbReference type="VEuPathDB" id="FungiDB:FGRAMPH1_01G02693"/>